<evidence type="ECO:0000313" key="2">
    <source>
        <dbReference type="Proteomes" id="UP000293162"/>
    </source>
</evidence>
<keyword evidence="2" id="KW-1185">Reference proteome</keyword>
<reference evidence="1 2" key="1">
    <citation type="submission" date="2019-02" db="EMBL/GenBank/DDBJ databases">
        <title>Bacterial novel species Emticicia sp. 17J42-9 isolated from soil.</title>
        <authorList>
            <person name="Jung H.-Y."/>
        </authorList>
    </citation>
    <scope>NUCLEOTIDE SEQUENCE [LARGE SCALE GENOMIC DNA]</scope>
    <source>
        <strain evidence="1 2">17J42-9</strain>
    </source>
</reference>
<dbReference type="EMBL" id="SEWF01000044">
    <property type="protein sequence ID" value="RYU93495.1"/>
    <property type="molecule type" value="Genomic_DNA"/>
</dbReference>
<comment type="caution">
    <text evidence="1">The sequence shown here is derived from an EMBL/GenBank/DDBJ whole genome shotgun (WGS) entry which is preliminary data.</text>
</comment>
<sequence>MLCIIDITHGFCYCS</sequence>
<proteinExistence type="predicted"/>
<protein>
    <submittedName>
        <fullName evidence="1">CRISPR-associated DxTHG motif protein</fullName>
    </submittedName>
</protein>
<accession>A0A4Q5LVB8</accession>
<gene>
    <name evidence="1" type="ORF">EWM59_21950</name>
</gene>
<name>A0A4Q5LVB8_9BACT</name>
<evidence type="ECO:0000313" key="1">
    <source>
        <dbReference type="EMBL" id="RYU93495.1"/>
    </source>
</evidence>
<dbReference type="Proteomes" id="UP000293162">
    <property type="component" value="Unassembled WGS sequence"/>
</dbReference>
<organism evidence="1 2">
    <name type="scientific">Emticicia agri</name>
    <dbReference type="NCBI Taxonomy" id="2492393"/>
    <lineage>
        <taxon>Bacteria</taxon>
        <taxon>Pseudomonadati</taxon>
        <taxon>Bacteroidota</taxon>
        <taxon>Cytophagia</taxon>
        <taxon>Cytophagales</taxon>
        <taxon>Leadbetterellaceae</taxon>
        <taxon>Emticicia</taxon>
    </lineage>
</organism>